<dbReference type="FunFam" id="3.40.50.720:FF:000475">
    <property type="entry name" value="NEDD8-activating enzyme E1 regulatory subunit"/>
    <property type="match status" value="1"/>
</dbReference>
<comment type="caution">
    <text evidence="7">The sequence shown here is derived from an EMBL/GenBank/DDBJ whole genome shotgun (WGS) entry which is preliminary data.</text>
</comment>
<dbReference type="GO" id="GO:0005737">
    <property type="term" value="C:cytoplasm"/>
    <property type="evidence" value="ECO:0007669"/>
    <property type="project" value="TreeGrafter"/>
</dbReference>
<dbReference type="InterPro" id="IPR030667">
    <property type="entry name" value="APP-BP1"/>
</dbReference>
<comment type="pathway">
    <text evidence="1 5">Protein modification; protein neddylation.</text>
</comment>
<dbReference type="GO" id="GO:0045116">
    <property type="term" value="P:protein neddylation"/>
    <property type="evidence" value="ECO:0007669"/>
    <property type="project" value="UniProtKB-UniRule"/>
</dbReference>
<dbReference type="PANTHER" id="PTHR10953:SF29">
    <property type="entry name" value="NEDD8-ACTIVATING ENZYME E1 REGULATORY SUBUNIT"/>
    <property type="match status" value="1"/>
</dbReference>
<feature type="domain" description="THIF-type NAD/FAD binding fold" evidence="6">
    <location>
        <begin position="36"/>
        <end position="550"/>
    </location>
</feature>
<evidence type="ECO:0000256" key="1">
    <source>
        <dbReference type="ARBA" id="ARBA00005032"/>
    </source>
</evidence>
<dbReference type="PIRSF" id="PIRSF039099">
    <property type="entry name" value="APP-BP1"/>
    <property type="match status" value="1"/>
</dbReference>
<gene>
    <name evidence="7" type="ORF">INT43_002648</name>
</gene>
<organism evidence="7 8">
    <name type="scientific">Mortierella isabellina</name>
    <name type="common">Filamentous fungus</name>
    <name type="synonym">Umbelopsis isabellina</name>
    <dbReference type="NCBI Taxonomy" id="91625"/>
    <lineage>
        <taxon>Eukaryota</taxon>
        <taxon>Fungi</taxon>
        <taxon>Fungi incertae sedis</taxon>
        <taxon>Mucoromycota</taxon>
        <taxon>Mucoromycotina</taxon>
        <taxon>Umbelopsidomycetes</taxon>
        <taxon>Umbelopsidales</taxon>
        <taxon>Umbelopsidaceae</taxon>
        <taxon>Umbelopsis</taxon>
    </lineage>
</organism>
<dbReference type="Gene3D" id="3.40.50.720">
    <property type="entry name" value="NAD(P)-binding Rossmann-like Domain"/>
    <property type="match status" value="2"/>
</dbReference>
<dbReference type="OrthoDB" id="1708823at2759"/>
<dbReference type="Pfam" id="PF00899">
    <property type="entry name" value="ThiF"/>
    <property type="match status" value="1"/>
</dbReference>
<proteinExistence type="inferred from homology"/>
<dbReference type="InterPro" id="IPR045886">
    <property type="entry name" value="ThiF/MoeB/HesA"/>
</dbReference>
<evidence type="ECO:0000256" key="2">
    <source>
        <dbReference type="ARBA" id="ARBA00006868"/>
    </source>
</evidence>
<dbReference type="CDD" id="cd01493">
    <property type="entry name" value="APPBP1_RUB"/>
    <property type="match status" value="1"/>
</dbReference>
<dbReference type="SUPFAM" id="SSF69572">
    <property type="entry name" value="Activating enzymes of the ubiquitin-like proteins"/>
    <property type="match status" value="1"/>
</dbReference>
<sequence length="557" mass="63098">MLCDELELHAVGQALDELLVPGTIMTAVPDLKAQKYDRQLRLWAASGQAALENAQVCLLNATTTGTEILKNLILPGIGAFTIVDDEVVSEIDIQRNFFLDTSCIGSPKSKSTMQFLQELNVDVKANYEEKSAGYYIDENHAFFDQFTMVIATSLHEAHALKLASICQARNTPLFLIKCVGFAGMFRIQAGEHTIIETHPENATDLRLDVPFPEILEYVKSFNFANMDSSEHGHVPFIVILQHFLQAWKLSHDGKLPESYAERNEFKELLKKEMRSFDEENFEEAIANVWRLASPSKVPDKVKEIFKEPKCENITKESSNFWIIARAIKDFVYHEGAGLLPTPGKLPDMKADTKSYVQLQQIYRQKALQDLEAVKARVQSLLTEVGLLPDAIDAREIEEFCKHAQFVKVIRYRSLEDELIRKVHKSEISQWLEESDPTNNIVHYIIFRAADRLANNQIQSVGQKEEDAAVKALEEATRQVLSSMDIPQDKVTYMLDSHLRKYVVNFVRYNGSELPNIASLMGGLVAQEVIKVITRQYIPIDNTCIYDGMTATTSIYDL</sequence>
<evidence type="ECO:0000259" key="6">
    <source>
        <dbReference type="Pfam" id="PF00899"/>
    </source>
</evidence>
<dbReference type="EMBL" id="JAEPQZ010000001">
    <property type="protein sequence ID" value="KAG2186210.1"/>
    <property type="molecule type" value="Genomic_DNA"/>
</dbReference>
<evidence type="ECO:0000313" key="7">
    <source>
        <dbReference type="EMBL" id="KAG2186210.1"/>
    </source>
</evidence>
<evidence type="ECO:0000256" key="3">
    <source>
        <dbReference type="ARBA" id="ARBA00015407"/>
    </source>
</evidence>
<dbReference type="InterPro" id="IPR035985">
    <property type="entry name" value="Ubiquitin-activating_enz"/>
</dbReference>
<dbReference type="GO" id="GO:0019781">
    <property type="term" value="F:NEDD8 activating enzyme activity"/>
    <property type="evidence" value="ECO:0007669"/>
    <property type="project" value="UniProtKB-UniRule"/>
</dbReference>
<comment type="similarity">
    <text evidence="2 5">Belongs to the ubiquitin-activating E1 family. ULA1 subfamily.</text>
</comment>
<evidence type="ECO:0000256" key="4">
    <source>
        <dbReference type="ARBA" id="ARBA00022786"/>
    </source>
</evidence>
<dbReference type="UniPathway" id="UPA00885"/>
<dbReference type="AlphaFoldDB" id="A0A8H7Q6H5"/>
<dbReference type="PANTHER" id="PTHR10953">
    <property type="entry name" value="UBIQUITIN-ACTIVATING ENZYME E1"/>
    <property type="match status" value="1"/>
</dbReference>
<comment type="function">
    <text evidence="5">Regulatory subunit of the dimeric UBA3-ULA1 E1 enzyme.</text>
</comment>
<evidence type="ECO:0000313" key="8">
    <source>
        <dbReference type="Proteomes" id="UP000654370"/>
    </source>
</evidence>
<dbReference type="InterPro" id="IPR000594">
    <property type="entry name" value="ThiF_NAD_FAD-bd"/>
</dbReference>
<accession>A0A8H7Q6H5</accession>
<protein>
    <recommendedName>
        <fullName evidence="3 5">NEDD8-activating enzyme E1 regulatory subunit</fullName>
    </recommendedName>
</protein>
<keyword evidence="8" id="KW-1185">Reference proteome</keyword>
<reference evidence="7" key="1">
    <citation type="submission" date="2020-12" db="EMBL/GenBank/DDBJ databases">
        <title>Metabolic potential, ecology and presence of endohyphal bacteria is reflected in genomic diversity of Mucoromycotina.</title>
        <authorList>
            <person name="Muszewska A."/>
            <person name="Okrasinska A."/>
            <person name="Steczkiewicz K."/>
            <person name="Drgas O."/>
            <person name="Orlowska M."/>
            <person name="Perlinska-Lenart U."/>
            <person name="Aleksandrzak-Piekarczyk T."/>
            <person name="Szatraj K."/>
            <person name="Zielenkiewicz U."/>
            <person name="Pilsyk S."/>
            <person name="Malc E."/>
            <person name="Mieczkowski P."/>
            <person name="Kruszewska J.S."/>
            <person name="Biernat P."/>
            <person name="Pawlowska J."/>
        </authorList>
    </citation>
    <scope>NUCLEOTIDE SEQUENCE</scope>
    <source>
        <strain evidence="7">WA0000067209</strain>
    </source>
</reference>
<evidence type="ECO:0000256" key="5">
    <source>
        <dbReference type="PIRNR" id="PIRNR039099"/>
    </source>
</evidence>
<dbReference type="Proteomes" id="UP000654370">
    <property type="component" value="Unassembled WGS sequence"/>
</dbReference>
<name>A0A8H7Q6H5_MORIS</name>
<keyword evidence="4 5" id="KW-0833">Ubl conjugation pathway</keyword>